<evidence type="ECO:0000256" key="2">
    <source>
        <dbReference type="ARBA" id="ARBA00007072"/>
    </source>
</evidence>
<dbReference type="PANTHER" id="PTHR22298">
    <property type="entry name" value="ENDO-1,4-BETA-GLUCANASE"/>
    <property type="match status" value="1"/>
</dbReference>
<protein>
    <recommendedName>
        <fullName evidence="9">Endoglucanase</fullName>
        <ecNumber evidence="9">3.2.1.4</ecNumber>
    </recommendedName>
</protein>
<dbReference type="KEGG" id="mlr:MELLADRAFT_36476"/>
<evidence type="ECO:0000313" key="11">
    <source>
        <dbReference type="EMBL" id="EGG05844.1"/>
    </source>
</evidence>
<dbReference type="GeneID" id="18927558"/>
<evidence type="ECO:0000256" key="7">
    <source>
        <dbReference type="ARBA" id="ARBA00023326"/>
    </source>
</evidence>
<feature type="chain" id="PRO_5005129586" description="Endoglucanase" evidence="9">
    <location>
        <begin position="18"/>
        <end position="552"/>
    </location>
</feature>
<reference evidence="12" key="1">
    <citation type="journal article" date="2011" name="Proc. Natl. Acad. Sci. U.S.A.">
        <title>Obligate biotrophy features unraveled by the genomic analysis of rust fungi.</title>
        <authorList>
            <person name="Duplessis S."/>
            <person name="Cuomo C.A."/>
            <person name="Lin Y.-C."/>
            <person name="Aerts A."/>
            <person name="Tisserant E."/>
            <person name="Veneault-Fourrey C."/>
            <person name="Joly D.L."/>
            <person name="Hacquard S."/>
            <person name="Amselem J."/>
            <person name="Cantarel B.L."/>
            <person name="Chiu R."/>
            <person name="Coutinho P.M."/>
            <person name="Feau N."/>
            <person name="Field M."/>
            <person name="Frey P."/>
            <person name="Gelhaye E."/>
            <person name="Goldberg J."/>
            <person name="Grabherr M.G."/>
            <person name="Kodira C.D."/>
            <person name="Kohler A."/>
            <person name="Kuees U."/>
            <person name="Lindquist E.A."/>
            <person name="Lucas S.M."/>
            <person name="Mago R."/>
            <person name="Mauceli E."/>
            <person name="Morin E."/>
            <person name="Murat C."/>
            <person name="Pangilinan J.L."/>
            <person name="Park R."/>
            <person name="Pearson M."/>
            <person name="Quesneville H."/>
            <person name="Rouhier N."/>
            <person name="Sakthikumar S."/>
            <person name="Salamov A.A."/>
            <person name="Schmutz J."/>
            <person name="Selles B."/>
            <person name="Shapiro H."/>
            <person name="Tanguay P."/>
            <person name="Tuskan G.A."/>
            <person name="Henrissat B."/>
            <person name="Van de Peer Y."/>
            <person name="Rouze P."/>
            <person name="Ellis J.G."/>
            <person name="Dodds P.N."/>
            <person name="Schein J.E."/>
            <person name="Zhong S."/>
            <person name="Hamelin R.C."/>
            <person name="Grigoriev I.V."/>
            <person name="Szabo L.J."/>
            <person name="Martin F."/>
        </authorList>
    </citation>
    <scope>NUCLEOTIDE SEQUENCE [LARGE SCALE GENOMIC DNA]</scope>
    <source>
        <strain evidence="12">98AG31 / pathotype 3-4-7</strain>
    </source>
</reference>
<dbReference type="InParanoid" id="F4RNW1"/>
<dbReference type="EMBL" id="GL883111">
    <property type="protein sequence ID" value="EGG05844.1"/>
    <property type="molecule type" value="Genomic_DNA"/>
</dbReference>
<feature type="active site" evidence="8">
    <location>
        <position position="485"/>
    </location>
</feature>
<keyword evidence="9" id="KW-0732">Signal</keyword>
<comment type="catalytic activity">
    <reaction evidence="1 9">
        <text>Endohydrolysis of (1-&gt;4)-beta-D-glucosidic linkages in cellulose, lichenin and cereal beta-D-glucans.</text>
        <dbReference type="EC" id="3.2.1.4"/>
    </reaction>
</comment>
<organism evidence="12">
    <name type="scientific">Melampsora larici-populina (strain 98AG31 / pathotype 3-4-7)</name>
    <name type="common">Poplar leaf rust fungus</name>
    <dbReference type="NCBI Taxonomy" id="747676"/>
    <lineage>
        <taxon>Eukaryota</taxon>
        <taxon>Fungi</taxon>
        <taxon>Dikarya</taxon>
        <taxon>Basidiomycota</taxon>
        <taxon>Pucciniomycotina</taxon>
        <taxon>Pucciniomycetes</taxon>
        <taxon>Pucciniales</taxon>
        <taxon>Melampsoraceae</taxon>
        <taxon>Melampsora</taxon>
    </lineage>
</organism>
<dbReference type="HOGENOM" id="CLU_008926_1_5_1"/>
<name>F4RNW1_MELLP</name>
<keyword evidence="6 8" id="KW-0326">Glycosidase</keyword>
<keyword evidence="4 9" id="KW-0136">Cellulose degradation</keyword>
<proteinExistence type="inferred from homology"/>
<accession>F4RNW1</accession>
<dbReference type="RefSeq" id="XP_007410900.1">
    <property type="nucleotide sequence ID" value="XM_007410838.1"/>
</dbReference>
<evidence type="ECO:0000256" key="6">
    <source>
        <dbReference type="ARBA" id="ARBA00023295"/>
    </source>
</evidence>
<feature type="active site" evidence="8">
    <location>
        <position position="476"/>
    </location>
</feature>
<dbReference type="Pfam" id="PF00759">
    <property type="entry name" value="Glyco_hydro_9"/>
    <property type="match status" value="1"/>
</dbReference>
<evidence type="ECO:0000256" key="5">
    <source>
        <dbReference type="ARBA" id="ARBA00023277"/>
    </source>
</evidence>
<keyword evidence="3 8" id="KW-0378">Hydrolase</keyword>
<dbReference type="GO" id="GO:0030245">
    <property type="term" value="P:cellulose catabolic process"/>
    <property type="evidence" value="ECO:0007669"/>
    <property type="project" value="UniProtKB-KW"/>
</dbReference>
<dbReference type="STRING" id="747676.F4RNW1"/>
<dbReference type="SUPFAM" id="SSF48208">
    <property type="entry name" value="Six-hairpin glycosidases"/>
    <property type="match status" value="1"/>
</dbReference>
<dbReference type="InterPro" id="IPR008928">
    <property type="entry name" value="6-hairpin_glycosidase_sf"/>
</dbReference>
<evidence type="ECO:0000256" key="1">
    <source>
        <dbReference type="ARBA" id="ARBA00000966"/>
    </source>
</evidence>
<dbReference type="Proteomes" id="UP000001072">
    <property type="component" value="Unassembled WGS sequence"/>
</dbReference>
<comment type="similarity">
    <text evidence="2 8 9">Belongs to the glycosyl hydrolase 9 (cellulase E) family.</text>
</comment>
<evidence type="ECO:0000256" key="9">
    <source>
        <dbReference type="RuleBase" id="RU361166"/>
    </source>
</evidence>
<dbReference type="VEuPathDB" id="FungiDB:MELLADRAFT_36476"/>
<dbReference type="EC" id="3.2.1.4" evidence="9"/>
<keyword evidence="7 8" id="KW-0624">Polysaccharide degradation</keyword>
<dbReference type="Gene3D" id="1.50.10.10">
    <property type="match status" value="1"/>
</dbReference>
<dbReference type="GO" id="GO:0008810">
    <property type="term" value="F:cellulase activity"/>
    <property type="evidence" value="ECO:0007669"/>
    <property type="project" value="UniProtKB-EC"/>
</dbReference>
<evidence type="ECO:0000256" key="3">
    <source>
        <dbReference type="ARBA" id="ARBA00022801"/>
    </source>
</evidence>
<dbReference type="eggNOG" id="ENOG502QRF6">
    <property type="taxonomic scope" value="Eukaryota"/>
</dbReference>
<keyword evidence="5 8" id="KW-0119">Carbohydrate metabolism</keyword>
<keyword evidence="12" id="KW-1185">Reference proteome</keyword>
<dbReference type="AlphaFoldDB" id="F4RNW1"/>
<dbReference type="PROSITE" id="PS00698">
    <property type="entry name" value="GH9_3"/>
    <property type="match status" value="1"/>
</dbReference>
<dbReference type="InterPro" id="IPR001701">
    <property type="entry name" value="Glyco_hydro_9"/>
</dbReference>
<dbReference type="InterPro" id="IPR012341">
    <property type="entry name" value="6hp_glycosidase-like_sf"/>
</dbReference>
<dbReference type="InterPro" id="IPR033126">
    <property type="entry name" value="Glyco_hydro_9_Asp/Glu_AS"/>
</dbReference>
<evidence type="ECO:0000313" key="12">
    <source>
        <dbReference type="Proteomes" id="UP000001072"/>
    </source>
</evidence>
<evidence type="ECO:0000256" key="4">
    <source>
        <dbReference type="ARBA" id="ARBA00023001"/>
    </source>
</evidence>
<feature type="signal peptide" evidence="9">
    <location>
        <begin position="1"/>
        <end position="17"/>
    </location>
</feature>
<gene>
    <name evidence="11" type="ORF">MELLADRAFT_36476</name>
</gene>
<sequence>MLSYSFLIVFFLSFCLADEPDTSQPERDPKSAPGFSGTYEIPGSPKYAYQEALHKSFLFYHAQRSGKIDEHRLAWRTDSCLSCKGKYGEDLSGGWYEAANSMKWTQPFSWTVTQLAYNVYQFGNAMETVNEMAEAMKVVRWGADYLMNAHPAPNVLVGLFGLDADEVGDVDFMYFGPPEEYEKWAPRGVQKEAYYVDESRPASEMAGQAAAALAATSVIFRQSDPAYADLALKHAMELFNFADKFRGSFMDIDELPFRRTKKWYPSTKYTDEIAWAATWLFAATGDVAYFQSAKDNIRGGASEYSWDDCEAAATVLLYQLTGQQEFLLKANDFFTQFLSGGSTKMTAKGLSYKESWGVLRYASNHAFLALAHAASVERYTDGQTEQGKALVQTLRTFATQQINYMLGDTGISFVVGFGKSVTKPYHKSSYNSFIDYPMRGLQSEVQQSDFESDTPQRFILYGGLVGGPDINDQYKDTRKDYTYSEVTQDYNAGFTGVLAGMLEFYIARGASFVPFNDGKLDLGWSHPNAVQALKPNYPANDCYHLDVPCQKK</sequence>
<evidence type="ECO:0000259" key="10">
    <source>
        <dbReference type="Pfam" id="PF00759"/>
    </source>
</evidence>
<dbReference type="OrthoDB" id="10257085at2759"/>
<evidence type="ECO:0000256" key="8">
    <source>
        <dbReference type="PROSITE-ProRule" id="PRU10060"/>
    </source>
</evidence>
<feature type="domain" description="Glycoside hydrolase family 9" evidence="10">
    <location>
        <begin position="49"/>
        <end position="498"/>
    </location>
</feature>